<evidence type="ECO:0000313" key="2">
    <source>
        <dbReference type="EMBL" id="UWZ84726.1"/>
    </source>
</evidence>
<accession>A0A9J7BUY7</accession>
<protein>
    <submittedName>
        <fullName evidence="2">Uncharacterized protein</fullName>
    </submittedName>
</protein>
<dbReference type="RefSeq" id="WP_260794232.1">
    <property type="nucleotide sequence ID" value="NZ_CP093313.1"/>
</dbReference>
<name>A0A9J7BUY7_9BACT</name>
<gene>
    <name evidence="2" type="ORF">MOP44_02035</name>
</gene>
<dbReference type="KEGG" id="orp:MOP44_02035"/>
<keyword evidence="1" id="KW-0472">Membrane</keyword>
<evidence type="ECO:0000256" key="1">
    <source>
        <dbReference type="SAM" id="Phobius"/>
    </source>
</evidence>
<dbReference type="Proteomes" id="UP001059380">
    <property type="component" value="Chromosome"/>
</dbReference>
<sequence length="106" mass="11781">MAPASDVSAEPPRLSPWYWFIAVGTAELLIALIAVYVIHAPLAVIFVLLPTSMLLFDPSPADFTKQLFQALIMFGGTFLLYGTAGWFVGSGIQDWRSWRQARSHRP</sequence>
<feature type="transmembrane region" description="Helical" evidence="1">
    <location>
        <begin position="70"/>
        <end position="89"/>
    </location>
</feature>
<keyword evidence="1" id="KW-0812">Transmembrane</keyword>
<keyword evidence="3" id="KW-1185">Reference proteome</keyword>
<evidence type="ECO:0000313" key="3">
    <source>
        <dbReference type="Proteomes" id="UP001059380"/>
    </source>
</evidence>
<keyword evidence="1" id="KW-1133">Transmembrane helix</keyword>
<reference evidence="2" key="1">
    <citation type="submission" date="2021-04" db="EMBL/GenBank/DDBJ databases">
        <title>Phylogenetic analysis of Acidobacteriaceae.</title>
        <authorList>
            <person name="Qiu L."/>
            <person name="Zhang Q."/>
        </authorList>
    </citation>
    <scope>NUCLEOTIDE SEQUENCE</scope>
    <source>
        <strain evidence="2">DSM 25168</strain>
    </source>
</reference>
<dbReference type="AlphaFoldDB" id="A0A9J7BUY7"/>
<dbReference type="EMBL" id="CP093313">
    <property type="protein sequence ID" value="UWZ84726.1"/>
    <property type="molecule type" value="Genomic_DNA"/>
</dbReference>
<organism evidence="2 3">
    <name type="scientific">Occallatibacter riparius</name>
    <dbReference type="NCBI Taxonomy" id="1002689"/>
    <lineage>
        <taxon>Bacteria</taxon>
        <taxon>Pseudomonadati</taxon>
        <taxon>Acidobacteriota</taxon>
        <taxon>Terriglobia</taxon>
        <taxon>Terriglobales</taxon>
        <taxon>Acidobacteriaceae</taxon>
        <taxon>Occallatibacter</taxon>
    </lineage>
</organism>
<feature type="transmembrane region" description="Helical" evidence="1">
    <location>
        <begin position="17"/>
        <end position="49"/>
    </location>
</feature>
<proteinExistence type="predicted"/>